<evidence type="ECO:0000313" key="2">
    <source>
        <dbReference type="EMBL" id="KAJ8348960.1"/>
    </source>
</evidence>
<keyword evidence="1" id="KW-0472">Membrane</keyword>
<accession>A0A9Q1IQ49</accession>
<keyword evidence="1" id="KW-1133">Transmembrane helix</keyword>
<comment type="caution">
    <text evidence="2">The sequence shown here is derived from an EMBL/GenBank/DDBJ whole genome shotgun (WGS) entry which is preliminary data.</text>
</comment>
<protein>
    <submittedName>
        <fullName evidence="2">Uncharacterized protein</fullName>
    </submittedName>
</protein>
<sequence>MTSLHSDSIILTVADRLVFGLGAAPLLLVTIILCVKCCRKPGVNTAIVLGCAPNKRTETLLKRWSRYASKRTLVRFVCGENVIRPPSDPTAESTAHFWTKRAPVASYAVHYGMRKTSICPFATTTTCEHDESE</sequence>
<dbReference type="AlphaFoldDB" id="A0A9Q1IQ49"/>
<evidence type="ECO:0000313" key="3">
    <source>
        <dbReference type="Proteomes" id="UP001152622"/>
    </source>
</evidence>
<gene>
    <name evidence="2" type="ORF">SKAU_G00275490</name>
</gene>
<name>A0A9Q1IQ49_SYNKA</name>
<feature type="transmembrane region" description="Helical" evidence="1">
    <location>
        <begin position="17"/>
        <end position="35"/>
    </location>
</feature>
<organism evidence="2 3">
    <name type="scientific">Synaphobranchus kaupii</name>
    <name type="common">Kaup's arrowtooth eel</name>
    <dbReference type="NCBI Taxonomy" id="118154"/>
    <lineage>
        <taxon>Eukaryota</taxon>
        <taxon>Metazoa</taxon>
        <taxon>Chordata</taxon>
        <taxon>Craniata</taxon>
        <taxon>Vertebrata</taxon>
        <taxon>Euteleostomi</taxon>
        <taxon>Actinopterygii</taxon>
        <taxon>Neopterygii</taxon>
        <taxon>Teleostei</taxon>
        <taxon>Anguilliformes</taxon>
        <taxon>Synaphobranchidae</taxon>
        <taxon>Synaphobranchus</taxon>
    </lineage>
</organism>
<keyword evidence="3" id="KW-1185">Reference proteome</keyword>
<reference evidence="2" key="1">
    <citation type="journal article" date="2023" name="Science">
        <title>Genome structures resolve the early diversification of teleost fishes.</title>
        <authorList>
            <person name="Parey E."/>
            <person name="Louis A."/>
            <person name="Montfort J."/>
            <person name="Bouchez O."/>
            <person name="Roques C."/>
            <person name="Iampietro C."/>
            <person name="Lluch J."/>
            <person name="Castinel A."/>
            <person name="Donnadieu C."/>
            <person name="Desvignes T."/>
            <person name="Floi Bucao C."/>
            <person name="Jouanno E."/>
            <person name="Wen M."/>
            <person name="Mejri S."/>
            <person name="Dirks R."/>
            <person name="Jansen H."/>
            <person name="Henkel C."/>
            <person name="Chen W.J."/>
            <person name="Zahm M."/>
            <person name="Cabau C."/>
            <person name="Klopp C."/>
            <person name="Thompson A.W."/>
            <person name="Robinson-Rechavi M."/>
            <person name="Braasch I."/>
            <person name="Lecointre G."/>
            <person name="Bobe J."/>
            <person name="Postlethwait J.H."/>
            <person name="Berthelot C."/>
            <person name="Roest Crollius H."/>
            <person name="Guiguen Y."/>
        </authorList>
    </citation>
    <scope>NUCLEOTIDE SEQUENCE</scope>
    <source>
        <strain evidence="2">WJC10195</strain>
    </source>
</reference>
<evidence type="ECO:0000256" key="1">
    <source>
        <dbReference type="SAM" id="Phobius"/>
    </source>
</evidence>
<proteinExistence type="predicted"/>
<dbReference type="EMBL" id="JAINUF010000010">
    <property type="protein sequence ID" value="KAJ8348960.1"/>
    <property type="molecule type" value="Genomic_DNA"/>
</dbReference>
<dbReference type="Proteomes" id="UP001152622">
    <property type="component" value="Chromosome 10"/>
</dbReference>
<keyword evidence="1" id="KW-0812">Transmembrane</keyword>